<evidence type="ECO:0000256" key="2">
    <source>
        <dbReference type="ARBA" id="ARBA00023315"/>
    </source>
</evidence>
<dbReference type="STRING" id="295108.HT99x_03155"/>
<evidence type="ECO:0000313" key="4">
    <source>
        <dbReference type="EMBL" id="KRG17718.1"/>
    </source>
</evidence>
<dbReference type="EMBL" id="LKAJ02000003">
    <property type="protein sequence ID" value="MCS5712829.1"/>
    <property type="molecule type" value="Genomic_DNA"/>
</dbReference>
<reference evidence="5" key="3">
    <citation type="submission" date="2021-06" db="EMBL/GenBank/DDBJ databases">
        <title>Genomic Description and Analysis of Intracellular Bacteria, Candidatus Berkiella cookevillensis and Candidatus Berkiella aquae.</title>
        <authorList>
            <person name="Kidane D.T."/>
            <person name="Mehari Y.T."/>
            <person name="Rice F.C."/>
            <person name="Arivett B.A."/>
            <person name="Farone A.L."/>
            <person name="Berk S.G."/>
            <person name="Farone M.B."/>
        </authorList>
    </citation>
    <scope>NUCLEOTIDE SEQUENCE</scope>
    <source>
        <strain evidence="5">HT99</strain>
    </source>
</reference>
<dbReference type="PANTHER" id="PTHR43877">
    <property type="entry name" value="AMINOALKYLPHOSPHONATE N-ACETYLTRANSFERASE-RELATED-RELATED"/>
    <property type="match status" value="1"/>
</dbReference>
<sequence>MNIDIAYLKDHPQYLPLVAEWVFNEWGHYNPGSTLDRAKSKLSEHLNKDSLPITFVALENNQAVGTCSLRVNDGIRPDLTPWLGSLYVEPNARSKGIGERLIDAAISKARSMKYPKLYLLAFDPTLPNWYRKLGWQGIGEDVLNAHPVSLMQKVI</sequence>
<dbReference type="EMBL" id="LKAJ01000025">
    <property type="protein sequence ID" value="KRG17718.1"/>
    <property type="molecule type" value="Genomic_DNA"/>
</dbReference>
<accession>A0A0Q9YAI8</accession>
<dbReference type="InterPro" id="IPR000182">
    <property type="entry name" value="GNAT_dom"/>
</dbReference>
<proteinExistence type="predicted"/>
<dbReference type="SUPFAM" id="SSF55729">
    <property type="entry name" value="Acyl-CoA N-acyltransferases (Nat)"/>
    <property type="match status" value="1"/>
</dbReference>
<reference evidence="4" key="1">
    <citation type="submission" date="2015-09" db="EMBL/GenBank/DDBJ databases">
        <title>Draft Genome Sequences of Two Novel Amoeba-resistant Intranuclear Bacteria, Candidatus Berkiella cookevillensis and Candidatus Berkiella aquae.</title>
        <authorList>
            <person name="Mehari Y.T."/>
            <person name="Arivett B.A."/>
            <person name="Farone A.L."/>
            <person name="Gunderson J.H."/>
            <person name="Farone M.B."/>
        </authorList>
    </citation>
    <scope>NUCLEOTIDE SEQUENCE [LARGE SCALE GENOMIC DNA]</scope>
    <source>
        <strain evidence="4">HT99</strain>
    </source>
</reference>
<reference evidence="5" key="2">
    <citation type="journal article" date="2016" name="Genome Announc.">
        <title>Draft Genome Sequences of Two Novel Amoeba-Resistant Intranuclear Bacteria, 'Candidatus Berkiella cookevillensis' and 'Candidatus Berkiella aquae'.</title>
        <authorList>
            <person name="Mehari Y.T."/>
            <person name="Arivett B.A."/>
            <person name="Farone A.L."/>
            <person name="Gunderson J.H."/>
            <person name="Farone M.B."/>
        </authorList>
    </citation>
    <scope>NUCLEOTIDE SEQUENCE</scope>
    <source>
        <strain evidence="5">HT99</strain>
    </source>
</reference>
<organism evidence="4">
    <name type="scientific">Candidatus Berkiella aquae</name>
    <dbReference type="NCBI Taxonomy" id="295108"/>
    <lineage>
        <taxon>Bacteria</taxon>
        <taxon>Pseudomonadati</taxon>
        <taxon>Pseudomonadota</taxon>
        <taxon>Gammaproteobacteria</taxon>
        <taxon>Candidatus Berkiellales</taxon>
        <taxon>Candidatus Berkiellaceae</taxon>
        <taxon>Candidatus Berkiella</taxon>
    </lineage>
</organism>
<protein>
    <submittedName>
        <fullName evidence="4 5">Acetyltransferase</fullName>
        <ecNumber evidence="5">2.3.1.-</ecNumber>
    </submittedName>
</protein>
<gene>
    <name evidence="5" type="ORF">HT99x_015425</name>
    <name evidence="4" type="ORF">HT99x_03155</name>
</gene>
<dbReference type="EC" id="2.3.1.-" evidence="5"/>
<keyword evidence="1 4" id="KW-0808">Transferase</keyword>
<evidence type="ECO:0000256" key="1">
    <source>
        <dbReference type="ARBA" id="ARBA00022679"/>
    </source>
</evidence>
<dbReference type="PROSITE" id="PS51186">
    <property type="entry name" value="GNAT"/>
    <property type="match status" value="1"/>
</dbReference>
<dbReference type="CDD" id="cd04301">
    <property type="entry name" value="NAT_SF"/>
    <property type="match status" value="1"/>
</dbReference>
<evidence type="ECO:0000313" key="6">
    <source>
        <dbReference type="Proteomes" id="UP000051497"/>
    </source>
</evidence>
<name>A0A0Q9YAI8_9GAMM</name>
<evidence type="ECO:0000313" key="5">
    <source>
        <dbReference type="EMBL" id="MCS5712829.1"/>
    </source>
</evidence>
<dbReference type="InterPro" id="IPR050832">
    <property type="entry name" value="Bact_Acetyltransf"/>
</dbReference>
<dbReference type="Gene3D" id="3.40.630.30">
    <property type="match status" value="1"/>
</dbReference>
<dbReference type="GO" id="GO:0016747">
    <property type="term" value="F:acyltransferase activity, transferring groups other than amino-acyl groups"/>
    <property type="evidence" value="ECO:0007669"/>
    <property type="project" value="InterPro"/>
</dbReference>
<keyword evidence="6" id="KW-1185">Reference proteome</keyword>
<feature type="domain" description="N-acetyltransferase" evidence="3">
    <location>
        <begin position="3"/>
        <end position="155"/>
    </location>
</feature>
<dbReference type="RefSeq" id="WP_075067738.1">
    <property type="nucleotide sequence ID" value="NZ_LKAJ02000003.1"/>
</dbReference>
<dbReference type="AlphaFoldDB" id="A0A0Q9YAI8"/>
<comment type="caution">
    <text evidence="4">The sequence shown here is derived from an EMBL/GenBank/DDBJ whole genome shotgun (WGS) entry which is preliminary data.</text>
</comment>
<evidence type="ECO:0000259" key="3">
    <source>
        <dbReference type="PROSITE" id="PS51186"/>
    </source>
</evidence>
<dbReference type="Pfam" id="PF00583">
    <property type="entry name" value="Acetyltransf_1"/>
    <property type="match status" value="1"/>
</dbReference>
<dbReference type="OrthoDB" id="7678938at2"/>
<dbReference type="InterPro" id="IPR016181">
    <property type="entry name" value="Acyl_CoA_acyltransferase"/>
</dbReference>
<dbReference type="Proteomes" id="UP000051497">
    <property type="component" value="Unassembled WGS sequence"/>
</dbReference>
<keyword evidence="2 5" id="KW-0012">Acyltransferase</keyword>